<feature type="transmembrane region" description="Helical" evidence="8">
    <location>
        <begin position="623"/>
        <end position="644"/>
    </location>
</feature>
<comment type="subcellular location">
    <subcellularLocation>
        <location evidence="1">Cell membrane</location>
        <topology evidence="1">Multi-pass membrane protein</topology>
    </subcellularLocation>
</comment>
<evidence type="ECO:0000256" key="5">
    <source>
        <dbReference type="ARBA" id="ARBA00023136"/>
    </source>
</evidence>
<keyword evidence="5 8" id="KW-0472">Membrane</keyword>
<feature type="transmembrane region" description="Helical" evidence="8">
    <location>
        <begin position="384"/>
        <end position="402"/>
    </location>
</feature>
<feature type="signal peptide" evidence="9">
    <location>
        <begin position="1"/>
        <end position="19"/>
    </location>
</feature>
<dbReference type="SUPFAM" id="SSF53850">
    <property type="entry name" value="Periplasmic binding protein-like II"/>
    <property type="match status" value="1"/>
</dbReference>
<feature type="transmembrane region" description="Helical" evidence="8">
    <location>
        <begin position="434"/>
        <end position="457"/>
    </location>
</feature>
<protein>
    <recommendedName>
        <fullName evidence="12">Ionotropic receptor</fullName>
    </recommendedName>
</protein>
<sequence>MVLRATLFIVIWAKLKTPSEQPKCSASNNAHKVFLSYFRQAKYVEIFKFHVMNKTAYEENNIIDNIFENANKQSKIQTINVYKTNNEDTIDMYLKTYSVIKVTETINQPREIRIKQKFYNSISFEPHLVQLIIVDNPITLYNYLKSNPIKLKHLRGLNIIIFASNKVKIKDVQDFLIFYWEKYGELNVIVRAPASCKLMKYFVLYKPFEPTEFGYGQIQIHHLDNLLKNNIYLLVNHAARLHGYPLKISLFERYPLAFKNLPKLLKDSEIYKPFINRPGLYGTDAITMGYLSIIMNFSINLCTHIECQYFGTVLDNKTVIGSLSKVDDRTIDIQGNSRFILDYEVTDNVEFTYPYDFAEFCIVLPKAPLVPVWLKMLGLFKKEAGISLLIVILLIFICNKYLNGITFWDSAMDIYSIFIWQPAIIFMKRTNHSIRIFIGSSLLFSLLITTVLTASLYSALQTKIHFPDAQTLQEVDESNIKIISTFDPFAGNPSKIYKQLSKKITVNPKLTTIFDFVLQGLGAGLERYKDGQFRINTEYSLPDGSPLMHIVPECPKKVFLGYLVSIRSPYLQAINYYLKIMTEAGLSDKWHQDFMHAIKLERHTHLQKTKDKRRVLDLRDLQIAFYILGYGLGAGFLVFLVEVFKYRYGIHLRIINS</sequence>
<evidence type="ECO:0008006" key="12">
    <source>
        <dbReference type="Google" id="ProtNLM"/>
    </source>
</evidence>
<evidence type="ECO:0000256" key="4">
    <source>
        <dbReference type="ARBA" id="ARBA00022989"/>
    </source>
</evidence>
<evidence type="ECO:0000256" key="8">
    <source>
        <dbReference type="SAM" id="Phobius"/>
    </source>
</evidence>
<evidence type="ECO:0000256" key="1">
    <source>
        <dbReference type="ARBA" id="ARBA00004651"/>
    </source>
</evidence>
<keyword evidence="3 8" id="KW-0812">Transmembrane</keyword>
<accession>A0A9N9MGV3</accession>
<evidence type="ECO:0000256" key="3">
    <source>
        <dbReference type="ARBA" id="ARBA00022692"/>
    </source>
</evidence>
<evidence type="ECO:0000256" key="2">
    <source>
        <dbReference type="ARBA" id="ARBA00022475"/>
    </source>
</evidence>
<evidence type="ECO:0000256" key="7">
    <source>
        <dbReference type="ARBA" id="ARBA00023180"/>
    </source>
</evidence>
<reference evidence="10" key="1">
    <citation type="submission" date="2022-01" db="EMBL/GenBank/DDBJ databases">
        <authorList>
            <person name="King R."/>
        </authorList>
    </citation>
    <scope>NUCLEOTIDE SEQUENCE</scope>
</reference>
<keyword evidence="11" id="KW-1185">Reference proteome</keyword>
<keyword evidence="9" id="KW-0732">Signal</keyword>
<dbReference type="InterPro" id="IPR052192">
    <property type="entry name" value="Insect_Ionotropic_Sensory_Rcpt"/>
</dbReference>
<organism evidence="10 11">
    <name type="scientific">Ceutorhynchus assimilis</name>
    <name type="common">cabbage seed weevil</name>
    <dbReference type="NCBI Taxonomy" id="467358"/>
    <lineage>
        <taxon>Eukaryota</taxon>
        <taxon>Metazoa</taxon>
        <taxon>Ecdysozoa</taxon>
        <taxon>Arthropoda</taxon>
        <taxon>Hexapoda</taxon>
        <taxon>Insecta</taxon>
        <taxon>Pterygota</taxon>
        <taxon>Neoptera</taxon>
        <taxon>Endopterygota</taxon>
        <taxon>Coleoptera</taxon>
        <taxon>Polyphaga</taxon>
        <taxon>Cucujiformia</taxon>
        <taxon>Curculionidae</taxon>
        <taxon>Ceutorhynchinae</taxon>
        <taxon>Ceutorhynchus</taxon>
    </lineage>
</organism>
<gene>
    <name evidence="10" type="ORF">CEUTPL_LOCUS2239</name>
</gene>
<dbReference type="Proteomes" id="UP001152799">
    <property type="component" value="Chromosome 10"/>
</dbReference>
<dbReference type="AlphaFoldDB" id="A0A9N9MGV3"/>
<feature type="chain" id="PRO_5040153419" description="Ionotropic receptor" evidence="9">
    <location>
        <begin position="20"/>
        <end position="657"/>
    </location>
</feature>
<dbReference type="GO" id="GO:0005886">
    <property type="term" value="C:plasma membrane"/>
    <property type="evidence" value="ECO:0007669"/>
    <property type="project" value="UniProtKB-SubCell"/>
</dbReference>
<keyword evidence="7" id="KW-0325">Glycoprotein</keyword>
<evidence type="ECO:0000256" key="6">
    <source>
        <dbReference type="ARBA" id="ARBA00023170"/>
    </source>
</evidence>
<keyword evidence="6" id="KW-0675">Receptor</keyword>
<proteinExistence type="predicted"/>
<keyword evidence="2" id="KW-1003">Cell membrane</keyword>
<evidence type="ECO:0000256" key="9">
    <source>
        <dbReference type="SAM" id="SignalP"/>
    </source>
</evidence>
<dbReference type="EMBL" id="OU892286">
    <property type="protein sequence ID" value="CAG9761537.1"/>
    <property type="molecule type" value="Genomic_DNA"/>
</dbReference>
<dbReference type="PANTHER" id="PTHR42643">
    <property type="entry name" value="IONOTROPIC RECEPTOR 20A-RELATED"/>
    <property type="match status" value="1"/>
</dbReference>
<keyword evidence="4 8" id="KW-1133">Transmembrane helix</keyword>
<dbReference type="PANTHER" id="PTHR42643:SF38">
    <property type="entry name" value="IONOTROPIC RECEPTOR 100A"/>
    <property type="match status" value="1"/>
</dbReference>
<name>A0A9N9MGV3_9CUCU</name>
<dbReference type="OrthoDB" id="8195814at2759"/>
<evidence type="ECO:0000313" key="11">
    <source>
        <dbReference type="Proteomes" id="UP001152799"/>
    </source>
</evidence>
<evidence type="ECO:0000313" key="10">
    <source>
        <dbReference type="EMBL" id="CAG9761537.1"/>
    </source>
</evidence>